<dbReference type="EMBL" id="JAKLTY010000003">
    <property type="protein sequence ID" value="MCG2626318.1"/>
    <property type="molecule type" value="Genomic_DNA"/>
</dbReference>
<feature type="domain" description="DUF1883" evidence="1">
    <location>
        <begin position="1"/>
        <end position="85"/>
    </location>
</feature>
<keyword evidence="4" id="KW-1185">Reference proteome</keyword>
<dbReference type="AlphaFoldDB" id="A0A9X1R880"/>
<dbReference type="InterPro" id="IPR015073">
    <property type="entry name" value="DUF1883"/>
</dbReference>
<protein>
    <submittedName>
        <fullName evidence="2">DUF1883 domain-containing protein</fullName>
    </submittedName>
</protein>
<gene>
    <name evidence="3" type="ORF">L6637_15300</name>
    <name evidence="2" type="ORF">L6654_06735</name>
</gene>
<sequence length="87" mass="9530">MNFLHNDLGFLNSGAVVEVSLDHAANVRLMDAGNFQSYRQGGQHQFFGGEARRSPIRLRVPQSGHWHVAIDLGGRAGTIRAGVRVFS</sequence>
<dbReference type="Gene3D" id="4.10.1210.10">
    <property type="entry name" value="Atu1913-like"/>
    <property type="match status" value="1"/>
</dbReference>
<dbReference type="EMBL" id="JAKLUA010000004">
    <property type="protein sequence ID" value="MCG2668324.1"/>
    <property type="molecule type" value="Genomic_DNA"/>
</dbReference>
<evidence type="ECO:0000313" key="2">
    <source>
        <dbReference type="EMBL" id="MCG2626318.1"/>
    </source>
</evidence>
<dbReference type="RefSeq" id="WP_237871135.1">
    <property type="nucleotide sequence ID" value="NZ_JAKLTY010000003.1"/>
</dbReference>
<dbReference type="Proteomes" id="UP001139012">
    <property type="component" value="Unassembled WGS sequence"/>
</dbReference>
<evidence type="ECO:0000313" key="3">
    <source>
        <dbReference type="EMBL" id="MCG2668324.1"/>
    </source>
</evidence>
<comment type="caution">
    <text evidence="2">The sequence shown here is derived from an EMBL/GenBank/DDBJ whole genome shotgun (WGS) entry which is preliminary data.</text>
</comment>
<dbReference type="Pfam" id="PF08980">
    <property type="entry name" value="DUF1883"/>
    <property type="match status" value="1"/>
</dbReference>
<accession>A0A9X1R880</accession>
<reference evidence="2" key="1">
    <citation type="submission" date="2022-01" db="EMBL/GenBank/DDBJ databases">
        <title>Genome sequnece data of strain Bradyrhizobium sp. nov.</title>
        <authorList>
            <person name="Zhang J."/>
        </authorList>
    </citation>
    <scope>NUCLEOTIDE SEQUENCE</scope>
    <source>
        <strain evidence="3">WYCCWR 12774</strain>
        <strain evidence="2">WYCCWR 13023</strain>
    </source>
</reference>
<name>A0A9X1R880_9BRAD</name>
<evidence type="ECO:0000313" key="5">
    <source>
        <dbReference type="Proteomes" id="UP001139054"/>
    </source>
</evidence>
<dbReference type="InterPro" id="IPR036488">
    <property type="entry name" value="DUF1883-like_sf"/>
</dbReference>
<proteinExistence type="predicted"/>
<dbReference type="Proteomes" id="UP001139054">
    <property type="component" value="Unassembled WGS sequence"/>
</dbReference>
<dbReference type="SUPFAM" id="SSF141099">
    <property type="entry name" value="Atu1913-like"/>
    <property type="match status" value="1"/>
</dbReference>
<organism evidence="2 5">
    <name type="scientific">Bradyrhizobium zhengyangense</name>
    <dbReference type="NCBI Taxonomy" id="2911009"/>
    <lineage>
        <taxon>Bacteria</taxon>
        <taxon>Pseudomonadati</taxon>
        <taxon>Pseudomonadota</taxon>
        <taxon>Alphaproteobacteria</taxon>
        <taxon>Hyphomicrobiales</taxon>
        <taxon>Nitrobacteraceae</taxon>
        <taxon>Bradyrhizobium</taxon>
    </lineage>
</organism>
<evidence type="ECO:0000259" key="1">
    <source>
        <dbReference type="Pfam" id="PF08980"/>
    </source>
</evidence>
<evidence type="ECO:0000313" key="4">
    <source>
        <dbReference type="Proteomes" id="UP001139012"/>
    </source>
</evidence>